<name>A0AAQ3QJM2_9LILI</name>
<evidence type="ECO:0000313" key="3">
    <source>
        <dbReference type="Proteomes" id="UP001327560"/>
    </source>
</evidence>
<feature type="compositionally biased region" description="Low complexity" evidence="1">
    <location>
        <begin position="136"/>
        <end position="145"/>
    </location>
</feature>
<accession>A0AAQ3QJM2</accession>
<keyword evidence="3" id="KW-1185">Reference proteome</keyword>
<feature type="compositionally biased region" description="Pro residues" evidence="1">
    <location>
        <begin position="35"/>
        <end position="46"/>
    </location>
</feature>
<evidence type="ECO:0000313" key="2">
    <source>
        <dbReference type="EMBL" id="WOL11833.1"/>
    </source>
</evidence>
<dbReference type="Proteomes" id="UP001327560">
    <property type="component" value="Chromosome 6"/>
</dbReference>
<organism evidence="2 3">
    <name type="scientific">Canna indica</name>
    <name type="common">Indian-shot</name>
    <dbReference type="NCBI Taxonomy" id="4628"/>
    <lineage>
        <taxon>Eukaryota</taxon>
        <taxon>Viridiplantae</taxon>
        <taxon>Streptophyta</taxon>
        <taxon>Embryophyta</taxon>
        <taxon>Tracheophyta</taxon>
        <taxon>Spermatophyta</taxon>
        <taxon>Magnoliopsida</taxon>
        <taxon>Liliopsida</taxon>
        <taxon>Zingiberales</taxon>
        <taxon>Cannaceae</taxon>
        <taxon>Canna</taxon>
    </lineage>
</organism>
<feature type="region of interest" description="Disordered" evidence="1">
    <location>
        <begin position="31"/>
        <end position="80"/>
    </location>
</feature>
<sequence length="215" mass="22922">MKGTQARTNFIYSDTPISTFHSLLNPFHSQNFIPQPMPPPPQPPSYPQLAPQRAPSDHHHHGFSMMTQGHRHSISAPSRRDAAAGGIDSFLFQSTEDAPPFASPAEMDVANDFLFSDDTRSSGYLSSVVPESCLKSSSSSSSSSSRAQALMGSGATSGGHASDGRGGALLSSEEELGGVAEMSKGFWMEEPVWELSACGFADANNDVFDLGYSLF</sequence>
<proteinExistence type="predicted"/>
<reference evidence="2 3" key="1">
    <citation type="submission" date="2023-10" db="EMBL/GenBank/DDBJ databases">
        <title>Chromosome-scale genome assembly provides insights into flower coloration mechanisms of Canna indica.</title>
        <authorList>
            <person name="Li C."/>
        </authorList>
    </citation>
    <scope>NUCLEOTIDE SEQUENCE [LARGE SCALE GENOMIC DNA]</scope>
    <source>
        <tissue evidence="2">Flower</tissue>
    </source>
</reference>
<protein>
    <submittedName>
        <fullName evidence="2">Ethylene-responsive transcription factor</fullName>
    </submittedName>
</protein>
<feature type="region of interest" description="Disordered" evidence="1">
    <location>
        <begin position="133"/>
        <end position="169"/>
    </location>
</feature>
<gene>
    <name evidence="2" type="ORF">Cni_G20597</name>
</gene>
<evidence type="ECO:0000256" key="1">
    <source>
        <dbReference type="SAM" id="MobiDB-lite"/>
    </source>
</evidence>
<dbReference type="EMBL" id="CP136895">
    <property type="protein sequence ID" value="WOL11833.1"/>
    <property type="molecule type" value="Genomic_DNA"/>
</dbReference>
<dbReference type="AlphaFoldDB" id="A0AAQ3QJM2"/>